<keyword evidence="14" id="KW-1185">Reference proteome</keyword>
<evidence type="ECO:0000256" key="6">
    <source>
        <dbReference type="ARBA" id="ARBA00022842"/>
    </source>
</evidence>
<evidence type="ECO:0000313" key="14">
    <source>
        <dbReference type="Proteomes" id="UP000501130"/>
    </source>
</evidence>
<accession>A0ABX6N2F1</accession>
<comment type="cofactor">
    <cofactor evidence="1 10">
        <name>Mg(2+)</name>
        <dbReference type="ChEBI" id="CHEBI:18420"/>
    </cofactor>
</comment>
<reference evidence="13 14" key="1">
    <citation type="submission" date="2020-05" db="EMBL/GenBank/DDBJ databases">
        <title>Compete genome of Limnobacter sp. SAORIC-580.</title>
        <authorList>
            <person name="Song J."/>
            <person name="Cho J.-C."/>
        </authorList>
    </citation>
    <scope>NUCLEOTIDE SEQUENCE [LARGE SCALE GENOMIC DNA]</scope>
    <source>
        <strain evidence="13 14">SAORIC-580</strain>
    </source>
</reference>
<dbReference type="InterPro" id="IPR018129">
    <property type="entry name" value="PEP_COase_Lys_AS"/>
</dbReference>
<evidence type="ECO:0000256" key="9">
    <source>
        <dbReference type="ARBA" id="ARBA00048995"/>
    </source>
</evidence>
<dbReference type="Proteomes" id="UP000501130">
    <property type="component" value="Chromosome"/>
</dbReference>
<comment type="subunit">
    <text evidence="10">Homotetramer.</text>
</comment>
<dbReference type="Gene3D" id="1.20.1440.90">
    <property type="entry name" value="Phosphoenolpyruvate/pyruvate domain"/>
    <property type="match status" value="1"/>
</dbReference>
<proteinExistence type="inferred from homology"/>
<name>A0ABX6N2F1_9BURK</name>
<evidence type="ECO:0000256" key="5">
    <source>
        <dbReference type="ARBA" id="ARBA00022419"/>
    </source>
</evidence>
<dbReference type="NCBIfam" id="NF000584">
    <property type="entry name" value="PRK00009.1"/>
    <property type="match status" value="1"/>
</dbReference>
<feature type="active site" evidence="10 11">
    <location>
        <position position="149"/>
    </location>
</feature>
<dbReference type="PROSITE" id="PS00781">
    <property type="entry name" value="PEPCASE_1"/>
    <property type="match status" value="1"/>
</dbReference>
<comment type="similarity">
    <text evidence="3 10">Belongs to the PEPCase type 1 family.</text>
</comment>
<evidence type="ECO:0000256" key="4">
    <source>
        <dbReference type="ARBA" id="ARBA00012305"/>
    </source>
</evidence>
<dbReference type="Pfam" id="PF00311">
    <property type="entry name" value="PEPcase"/>
    <property type="match status" value="1"/>
</dbReference>
<dbReference type="InterPro" id="IPR021135">
    <property type="entry name" value="PEP_COase"/>
</dbReference>
<evidence type="ECO:0000313" key="13">
    <source>
        <dbReference type="EMBL" id="QJR28268.1"/>
    </source>
</evidence>
<keyword evidence="8 10" id="KW-0120">Carbon dioxide fixation</keyword>
<dbReference type="SUPFAM" id="SSF51621">
    <property type="entry name" value="Phosphoenolpyruvate/pyruvate domain"/>
    <property type="match status" value="1"/>
</dbReference>
<keyword evidence="7 10" id="KW-0456">Lyase</keyword>
<evidence type="ECO:0000256" key="3">
    <source>
        <dbReference type="ARBA" id="ARBA00008346"/>
    </source>
</evidence>
<dbReference type="EC" id="4.1.1.31" evidence="4 10"/>
<dbReference type="InterPro" id="IPR033129">
    <property type="entry name" value="PEPCASE_His_AS"/>
</dbReference>
<evidence type="ECO:0000256" key="8">
    <source>
        <dbReference type="ARBA" id="ARBA00023300"/>
    </source>
</evidence>
<sequence length="919" mass="102073">MNKQLNDEEKDSQLRDDIRLLGALLGEIIAEQQGLPVFAAIEEVRQLSVQYRRFDDNAARAKLEARLEALTQDETISLIRSFSIFSMLSNIAEDCHLIRRNRQHELAGMPAREASLDYTIAELSRVGVNRDAVLARLKKTESVPVLTAHPTEVQRKSVLDAQQSIIALIRHRDEIQLTLEEANAWRDELKAAVQRLFQTRLLRRNKLSVIDEVNNALAYFDSTFFAQVPQVYRKLQSLLSLPSTDNFLPVNEDPLGKVLTVGSWIGGDRDGNPFVTAQVLDTTLKIQSRKVLEHYLAEVNCLIREFSVTDYFLKPNPPLTDLANTSGEDSAHRMDETLRRACVAIRNRLQATLQQAVQGECTAQAYSSPAGLLSDLNTLFSALSENGMQRIAEGRLALLARKVKVFGFSLMALDLRQNSDVFEAVVADLLKQSTLGKTDYLASSEAERVALLCAELRTPRLLFSDSLQYSERTHSEMAIFRKAKLAHQVLGVSAIQNCIISKTASVSDLLELAVLLKEAHLLNVATGELAVNIVPLFETIEDLQAAPVIMATLFDIAEYRALVASRGHVQEVMLGYSDSNKDGGFVTSGWSLYQAEIGLVDVFAKHGIKIRLFHGRGGSVGRGGGSSYHAILGQPPGAVDGRIRLTEQGEVIAAKYGIESLGRRNLEVLVSANLMVSEHTELTREVPSKYLELMAKLSNHAFNAYRDLVYNTDGFLEYFKQSTVISEIASLNIGSRPASRKANWTIEDLRAIPWVFSWAQSRVMLPGWYGFGTAVATLRSSLTEAELLDLQAMAKQWPFFNTMLSTLNMVLAKADMAIASRYAAMVEDAALRDKVFGRIAAEHARAVEGLLWLTGQQELLADNPLLKRSIEARFPYVDPLNHVQVELLRRHRQGELDERVARGVHLSINGIATGLRNSG</sequence>
<dbReference type="PANTHER" id="PTHR30523:SF6">
    <property type="entry name" value="PHOSPHOENOLPYRUVATE CARBOXYLASE"/>
    <property type="match status" value="1"/>
</dbReference>
<gene>
    <name evidence="10 13" type="primary">ppc</name>
    <name evidence="13" type="ORF">HKT17_00375</name>
</gene>
<evidence type="ECO:0000256" key="1">
    <source>
        <dbReference type="ARBA" id="ARBA00001946"/>
    </source>
</evidence>
<evidence type="ECO:0000256" key="2">
    <source>
        <dbReference type="ARBA" id="ARBA00003670"/>
    </source>
</evidence>
<dbReference type="InterPro" id="IPR022805">
    <property type="entry name" value="PEP_COase_bac/pln-type"/>
</dbReference>
<dbReference type="PRINTS" id="PR00150">
    <property type="entry name" value="PEPCARBXLASE"/>
</dbReference>
<dbReference type="PROSITE" id="PS00393">
    <property type="entry name" value="PEPCASE_2"/>
    <property type="match status" value="1"/>
</dbReference>
<comment type="catalytic activity">
    <reaction evidence="9 10">
        <text>oxaloacetate + phosphate = phosphoenolpyruvate + hydrogencarbonate</text>
        <dbReference type="Rhea" id="RHEA:28370"/>
        <dbReference type="ChEBI" id="CHEBI:16452"/>
        <dbReference type="ChEBI" id="CHEBI:17544"/>
        <dbReference type="ChEBI" id="CHEBI:43474"/>
        <dbReference type="ChEBI" id="CHEBI:58702"/>
        <dbReference type="EC" id="4.1.1.31"/>
    </reaction>
</comment>
<evidence type="ECO:0000256" key="11">
    <source>
        <dbReference type="PROSITE-ProRule" id="PRU10111"/>
    </source>
</evidence>
<dbReference type="GO" id="GO:0008964">
    <property type="term" value="F:phosphoenolpyruvate carboxylase activity"/>
    <property type="evidence" value="ECO:0007669"/>
    <property type="project" value="UniProtKB-EC"/>
</dbReference>
<dbReference type="RefSeq" id="WP_171096956.1">
    <property type="nucleotide sequence ID" value="NZ_CP053084.1"/>
</dbReference>
<evidence type="ECO:0000256" key="10">
    <source>
        <dbReference type="HAMAP-Rule" id="MF_00595"/>
    </source>
</evidence>
<evidence type="ECO:0000256" key="7">
    <source>
        <dbReference type="ARBA" id="ARBA00023239"/>
    </source>
</evidence>
<dbReference type="InterPro" id="IPR015813">
    <property type="entry name" value="Pyrv/PenolPyrv_kinase-like_dom"/>
</dbReference>
<comment type="function">
    <text evidence="2 10">Forms oxaloacetate, a four-carbon dicarboxylic acid source for the tricarboxylic acid cycle.</text>
</comment>
<dbReference type="HAMAP" id="MF_00595">
    <property type="entry name" value="PEPcase_type1"/>
    <property type="match status" value="1"/>
</dbReference>
<dbReference type="EMBL" id="CP053084">
    <property type="protein sequence ID" value="QJR28268.1"/>
    <property type="molecule type" value="Genomic_DNA"/>
</dbReference>
<protein>
    <recommendedName>
        <fullName evidence="5 10">Phosphoenolpyruvate carboxylase</fullName>
        <shortName evidence="10">PEPC</shortName>
        <shortName evidence="10">PEPCase</shortName>
        <ecNumber evidence="4 10">4.1.1.31</ecNumber>
    </recommendedName>
</protein>
<dbReference type="PANTHER" id="PTHR30523">
    <property type="entry name" value="PHOSPHOENOLPYRUVATE CARBOXYLASE"/>
    <property type="match status" value="1"/>
</dbReference>
<feature type="active site" evidence="10 12">
    <location>
        <position position="581"/>
    </location>
</feature>
<keyword evidence="6 10" id="KW-0460">Magnesium</keyword>
<organism evidence="13 14">
    <name type="scientific">Limnobacter profundi</name>
    <dbReference type="NCBI Taxonomy" id="2732163"/>
    <lineage>
        <taxon>Bacteria</taxon>
        <taxon>Pseudomonadati</taxon>
        <taxon>Pseudomonadota</taxon>
        <taxon>Betaproteobacteria</taxon>
        <taxon>Burkholderiales</taxon>
        <taxon>Burkholderiaceae</taxon>
        <taxon>Limnobacter</taxon>
    </lineage>
</organism>
<evidence type="ECO:0000256" key="12">
    <source>
        <dbReference type="PROSITE-ProRule" id="PRU10112"/>
    </source>
</evidence>